<evidence type="ECO:0000256" key="5">
    <source>
        <dbReference type="ARBA" id="ARBA00022737"/>
    </source>
</evidence>
<dbReference type="InterPro" id="IPR013320">
    <property type="entry name" value="ConA-like_dom_sf"/>
</dbReference>
<feature type="region of interest" description="Disordered" evidence="7">
    <location>
        <begin position="1031"/>
        <end position="1208"/>
    </location>
</feature>
<feature type="region of interest" description="Disordered" evidence="7">
    <location>
        <begin position="794"/>
        <end position="988"/>
    </location>
</feature>
<feature type="compositionally biased region" description="Basic and acidic residues" evidence="7">
    <location>
        <begin position="460"/>
        <end position="472"/>
    </location>
</feature>
<feature type="compositionally biased region" description="Basic and acidic residues" evidence="7">
    <location>
        <begin position="1182"/>
        <end position="1191"/>
    </location>
</feature>
<reference evidence="10 11" key="1">
    <citation type="journal article" date="2019" name="Genome Biol. Evol.">
        <title>Whole-Genome Sequencing of the Giant Devil Catfish, Bagarius yarrelli.</title>
        <authorList>
            <person name="Jiang W."/>
            <person name="Lv Y."/>
            <person name="Cheng L."/>
            <person name="Yang K."/>
            <person name="Chao B."/>
            <person name="Wang X."/>
            <person name="Li Y."/>
            <person name="Pan X."/>
            <person name="You X."/>
            <person name="Zhang Y."/>
            <person name="Yang J."/>
            <person name="Li J."/>
            <person name="Zhang X."/>
            <person name="Liu S."/>
            <person name="Sun C."/>
            <person name="Yang J."/>
            <person name="Shi Q."/>
        </authorList>
    </citation>
    <scope>NUCLEOTIDE SEQUENCE [LARGE SCALE GENOMIC DNA]</scope>
    <source>
        <strain evidence="10">JWS20170419001</strain>
        <tissue evidence="10">Muscle</tissue>
    </source>
</reference>
<feature type="region of interest" description="Disordered" evidence="7">
    <location>
        <begin position="504"/>
        <end position="629"/>
    </location>
</feature>
<keyword evidence="11" id="KW-1185">Reference proteome</keyword>
<evidence type="ECO:0000256" key="2">
    <source>
        <dbReference type="ARBA" id="ARBA00022525"/>
    </source>
</evidence>
<feature type="compositionally biased region" description="Polar residues" evidence="7">
    <location>
        <begin position="389"/>
        <end position="407"/>
    </location>
</feature>
<dbReference type="Proteomes" id="UP000319801">
    <property type="component" value="Unassembled WGS sequence"/>
</dbReference>
<evidence type="ECO:0000256" key="3">
    <source>
        <dbReference type="ARBA" id="ARBA00022530"/>
    </source>
</evidence>
<dbReference type="InterPro" id="IPR000885">
    <property type="entry name" value="Fib_collagen_C"/>
</dbReference>
<dbReference type="SUPFAM" id="SSF49899">
    <property type="entry name" value="Concanavalin A-like lectins/glucanases"/>
    <property type="match status" value="1"/>
</dbReference>
<organism evidence="10 11">
    <name type="scientific">Bagarius yarrelli</name>
    <name type="common">Goonch</name>
    <name type="synonym">Bagrus yarrelli</name>
    <dbReference type="NCBI Taxonomy" id="175774"/>
    <lineage>
        <taxon>Eukaryota</taxon>
        <taxon>Metazoa</taxon>
        <taxon>Chordata</taxon>
        <taxon>Craniata</taxon>
        <taxon>Vertebrata</taxon>
        <taxon>Euteleostomi</taxon>
        <taxon>Actinopterygii</taxon>
        <taxon>Neopterygii</taxon>
        <taxon>Teleostei</taxon>
        <taxon>Ostariophysi</taxon>
        <taxon>Siluriformes</taxon>
        <taxon>Sisoridae</taxon>
        <taxon>Sisorinae</taxon>
        <taxon>Bagarius</taxon>
    </lineage>
</organism>
<dbReference type="Pfam" id="PF01391">
    <property type="entry name" value="Collagen"/>
    <property type="match status" value="7"/>
</dbReference>
<feature type="compositionally biased region" description="Basic and acidic residues" evidence="7">
    <location>
        <begin position="408"/>
        <end position="422"/>
    </location>
</feature>
<dbReference type="OrthoDB" id="8939548at2759"/>
<accession>A0A556V5U3</accession>
<keyword evidence="3" id="KW-0272">Extracellular matrix</keyword>
<dbReference type="GO" id="GO:0005201">
    <property type="term" value="F:extracellular matrix structural constituent"/>
    <property type="evidence" value="ECO:0007669"/>
    <property type="project" value="InterPro"/>
</dbReference>
<keyword evidence="2" id="KW-0964">Secreted</keyword>
<evidence type="ECO:0000259" key="9">
    <source>
        <dbReference type="PROSITE" id="PS51461"/>
    </source>
</evidence>
<feature type="compositionally biased region" description="Low complexity" evidence="7">
    <location>
        <begin position="884"/>
        <end position="897"/>
    </location>
</feature>
<dbReference type="PANTHER" id="PTHR37456:SF6">
    <property type="entry name" value="COLLAGEN ALPHA-1(XXIII) CHAIN-LIKE ISOFORM X2"/>
    <property type="match status" value="1"/>
</dbReference>
<feature type="compositionally biased region" description="Low complexity" evidence="7">
    <location>
        <begin position="935"/>
        <end position="951"/>
    </location>
</feature>
<dbReference type="InterPro" id="IPR008160">
    <property type="entry name" value="Collagen"/>
</dbReference>
<dbReference type="Pfam" id="PF01410">
    <property type="entry name" value="COLFI"/>
    <property type="match status" value="1"/>
</dbReference>
<evidence type="ECO:0000313" key="11">
    <source>
        <dbReference type="Proteomes" id="UP000319801"/>
    </source>
</evidence>
<dbReference type="PROSITE" id="PS51461">
    <property type="entry name" value="NC1_FIB"/>
    <property type="match status" value="1"/>
</dbReference>
<feature type="compositionally biased region" description="Low complexity" evidence="7">
    <location>
        <begin position="246"/>
        <end position="259"/>
    </location>
</feature>
<feature type="signal peptide" evidence="8">
    <location>
        <begin position="1"/>
        <end position="21"/>
    </location>
</feature>
<name>A0A556V5U3_BAGYA</name>
<feature type="compositionally biased region" description="Gly residues" evidence="7">
    <location>
        <begin position="802"/>
        <end position="811"/>
    </location>
</feature>
<evidence type="ECO:0000256" key="4">
    <source>
        <dbReference type="ARBA" id="ARBA00022729"/>
    </source>
</evidence>
<dbReference type="Gene3D" id="2.60.120.200">
    <property type="match status" value="1"/>
</dbReference>
<comment type="subcellular location">
    <subcellularLocation>
        <location evidence="1">Secreted</location>
    </subcellularLocation>
</comment>
<evidence type="ECO:0000313" key="10">
    <source>
        <dbReference type="EMBL" id="TSV94898.1"/>
    </source>
</evidence>
<gene>
    <name evidence="10" type="ORF">Baya_13377</name>
</gene>
<evidence type="ECO:0000256" key="1">
    <source>
        <dbReference type="ARBA" id="ARBA00004613"/>
    </source>
</evidence>
<evidence type="ECO:0000256" key="6">
    <source>
        <dbReference type="ARBA" id="ARBA00023119"/>
    </source>
</evidence>
<feature type="compositionally biased region" description="Gly residues" evidence="7">
    <location>
        <begin position="1054"/>
        <end position="1063"/>
    </location>
</feature>
<feature type="region of interest" description="Disordered" evidence="7">
    <location>
        <begin position="241"/>
        <end position="260"/>
    </location>
</feature>
<dbReference type="PANTHER" id="PTHR37456">
    <property type="entry name" value="SI:CH211-266K2.1"/>
    <property type="match status" value="1"/>
</dbReference>
<dbReference type="GO" id="GO:0005576">
    <property type="term" value="C:extracellular region"/>
    <property type="evidence" value="ECO:0007669"/>
    <property type="project" value="UniProtKB-SubCell"/>
</dbReference>
<dbReference type="InterPro" id="IPR048287">
    <property type="entry name" value="TSPN-like_N"/>
</dbReference>
<feature type="region of interest" description="Disordered" evidence="7">
    <location>
        <begin position="389"/>
        <end position="489"/>
    </location>
</feature>
<dbReference type="Gene3D" id="2.60.120.1000">
    <property type="match status" value="1"/>
</dbReference>
<dbReference type="SMART" id="SM00210">
    <property type="entry name" value="TSPN"/>
    <property type="match status" value="1"/>
</dbReference>
<keyword evidence="4 8" id="KW-0732">Signal</keyword>
<feature type="compositionally biased region" description="Low complexity" evidence="7">
    <location>
        <begin position="842"/>
        <end position="876"/>
    </location>
</feature>
<evidence type="ECO:0000256" key="8">
    <source>
        <dbReference type="SAM" id="SignalP"/>
    </source>
</evidence>
<dbReference type="GO" id="GO:0005581">
    <property type="term" value="C:collagen trimer"/>
    <property type="evidence" value="ECO:0007669"/>
    <property type="project" value="UniProtKB-KW"/>
</dbReference>
<feature type="chain" id="PRO_5022029880" evidence="8">
    <location>
        <begin position="22"/>
        <end position="1494"/>
    </location>
</feature>
<keyword evidence="5" id="KW-0677">Repeat</keyword>
<sequence>MCLRRFLAFAILTTGISLFRAEWAEIGSGFEESEERFNPFTRKVDLLKLLSGLVPQSNNVSLFEDDEGCLVLNVGLYSTLTLPTRQAFGLSFVDEFSIFLQLRSSQDVDRSVLTILDFYHQVTLQIRLRPTGFTFITAHQQDYEFSVSGLSDSQWHRVSVGASLGYLSVYVNCVLVEKVRWTFPYLGIPTDGLLMVGGILQGFETPFEGSIRQMTFVMGDGKAAKNHCRLHQPVCGASVDRQTSKTSWDTQTSSLSSTSLIEDPESLSGEIDPFITTTVQNPGSQTEDDDMLDPVISIPFDNLNPPSQPDDFKPTDVLRMLEEFKRHKSPPITSYTRIKGDTKNQARIQPSEDIIDLDSSRVNMNHVHAQFPDLNLREEDLLPSGTYITSGPVSQGQGSTHSLGQKGQKNDIKTRNPPKHGDLITGSNGKIYRMLRGPPGPAGRPGKRGCAGTRGYVGFKGDKGSRGERGRDGPQGSPGPPGPAGLPSLYLWRNTQEDWAAFMREIGPPGPMGQIGSPGPPGDLGLKGVCGRAGTLGRDGENGLDGEPGPPGTPGLQGLRGYKGESAPPGDKGEQGSPGASGPRGDRGENGLKGSKGEFGLKGSVGPPGSLGIRGVVGLHGPPGPKGDFGPIGPVGRKGPQGPAGIQGMRGLPGLPGPQGATGGPGPKGFVGNIGSPGAPGIMGLQGERGQSGLAGLPGVKGQPGTPGLQGEDGEVGLQGMAGKEGLKFAVRYVLFIISVYGFAHVPGRRGVGGNLDAMEKQGPKGNRDEQVSMGHLVGLDFRVSKVHQVLKEQKESLGSAGQPGQGGSPGAPGERGRQGEIGPTGIPGPPGSAGLPGTVGAPGKPGSPGSLGPQGPSGNVGPVGLPGAPGAAGRVGSIGENGQQGASGPSGDPGSSGLTGKQGFPGPLGLEGTSGRKGECGSSGFVGKPGPLGISGDPGQQGPQGMQGERGPSGKEGYGGLVGAPGNPGPKGQKGDSGLRGVLGDAGPPGFFGVQGGRGSKGDKGYAGFRGQSGLMGKTGPAGLMGLEGLIGFRGSPGQNGQPGPKGDSGISGVTGGPGAAGKQGAPGPRGSEGLTGPKGLPGTIGSKGDPGRSGPPGEAGPDGFPGIRGPPGLPGLEGHEGNMGDWGSVGPPGPQGLRGGPGEKGERGEQGPQGGKGEMGAVGPPGGAGAKGQLGFVGEMGKDGPKGEQGHIGPPGGRGNPGFPGMPGLLGEKGLKGFSGLPGGVGKIGLPGPPGPPGPPGLSLNLTMAQLKDLMYQSDSPNYPLIKILLNSLQQDLRLFIDPPDGTKERPATTCLELMICHPNYTDGMYYIDPNQGNTADAFLVYCSFSSGGQTCLSPVRSQRKLIGIRVPQVPVKAWLKDSQEDSFTWMSSTEQGFQFEYTEAGVVQIRFLRLNSKQVTQNITFSCGQESRPGPSEREIKFLADSRRQIFLGTLRDCVSVEKMDPTRSQMSVFQFETEDLELLPIRDLALFGRSDLAEDFGFTVGPVCYS</sequence>
<dbReference type="EMBL" id="VCAZ01000129">
    <property type="protein sequence ID" value="TSV94898.1"/>
    <property type="molecule type" value="Genomic_DNA"/>
</dbReference>
<feature type="compositionally biased region" description="Gly residues" evidence="7">
    <location>
        <begin position="1195"/>
        <end position="1204"/>
    </location>
</feature>
<feature type="compositionally biased region" description="Gly residues" evidence="7">
    <location>
        <begin position="955"/>
        <end position="964"/>
    </location>
</feature>
<comment type="caution">
    <text evidence="10">The sequence shown here is derived from an EMBL/GenBank/DDBJ whole genome shotgun (WGS) entry which is preliminary data.</text>
</comment>
<dbReference type="SMART" id="SM00038">
    <property type="entry name" value="COLFI"/>
    <property type="match status" value="1"/>
</dbReference>
<evidence type="ECO:0000256" key="7">
    <source>
        <dbReference type="SAM" id="MobiDB-lite"/>
    </source>
</evidence>
<dbReference type="InterPro" id="IPR050938">
    <property type="entry name" value="Collagen_Structural_Proteins"/>
</dbReference>
<proteinExistence type="predicted"/>
<keyword evidence="6 10" id="KW-0176">Collagen</keyword>
<feature type="domain" description="Fibrillar collagen NC1" evidence="9">
    <location>
        <begin position="1265"/>
        <end position="1494"/>
    </location>
</feature>
<feature type="compositionally biased region" description="Gly residues" evidence="7">
    <location>
        <begin position="1153"/>
        <end position="1174"/>
    </location>
</feature>
<protein>
    <submittedName>
        <fullName evidence="10">Collagen alpha-1(XXVII) chain B</fullName>
    </submittedName>
</protein>